<proteinExistence type="predicted"/>
<dbReference type="GO" id="GO:0016020">
    <property type="term" value="C:membrane"/>
    <property type="evidence" value="ECO:0007669"/>
    <property type="project" value="TreeGrafter"/>
</dbReference>
<protein>
    <submittedName>
        <fullName evidence="3">Uncharacterized protein</fullName>
    </submittedName>
</protein>
<evidence type="ECO:0000256" key="2">
    <source>
        <dbReference type="SAM" id="SignalP"/>
    </source>
</evidence>
<accession>A0A9N9MEK4</accession>
<dbReference type="PANTHER" id="PTHR21879">
    <property type="entry name" value="FI03362P-RELATED-RELATED"/>
    <property type="match status" value="1"/>
</dbReference>
<reference evidence="3" key="1">
    <citation type="submission" date="2022-01" db="EMBL/GenBank/DDBJ databases">
        <authorList>
            <person name="King R."/>
        </authorList>
    </citation>
    <scope>NUCLEOTIDE SEQUENCE</scope>
</reference>
<feature type="transmembrane region" description="Helical" evidence="1">
    <location>
        <begin position="196"/>
        <end position="224"/>
    </location>
</feature>
<sequence length="285" mass="31088">MKCFVICAVIAVSFAVATAGPVVDEHQTPHINSIHSNEPTIEESLMKKLNNKCSKHDISSCMMLKLVTYFNRMLKKSQIELGDVEISQTSTETTTIESSRSLKDVEKMSDEEQLTTLIGDKLYNFVRTRSMKWHVTDGADLVVSGRSDNDGGLNLGFSIRPVEGATEESRKKKNEGGNMNGIMAAAMMKIGLLKALAFKALVILVGKALLVSKLALVLAAIIGLKKLLSQEKHVTYEVVAQPHHDHHEHHVSSGGHDSYGGGGWGRTFDAKEAQNLAYSAQVPSN</sequence>
<gene>
    <name evidence="3" type="ORF">CEUTPL_LOCUS1433</name>
</gene>
<dbReference type="EMBL" id="OU892277">
    <property type="protein sequence ID" value="CAG9760712.1"/>
    <property type="molecule type" value="Genomic_DNA"/>
</dbReference>
<evidence type="ECO:0000313" key="3">
    <source>
        <dbReference type="EMBL" id="CAG9760712.1"/>
    </source>
</evidence>
<keyword evidence="4" id="KW-1185">Reference proteome</keyword>
<dbReference type="Pfam" id="PF07898">
    <property type="entry name" value="DUF1676"/>
    <property type="match status" value="1"/>
</dbReference>
<keyword evidence="1" id="KW-1133">Transmembrane helix</keyword>
<feature type="signal peptide" evidence="2">
    <location>
        <begin position="1"/>
        <end position="19"/>
    </location>
</feature>
<organism evidence="3 4">
    <name type="scientific">Ceutorhynchus assimilis</name>
    <name type="common">cabbage seed weevil</name>
    <dbReference type="NCBI Taxonomy" id="467358"/>
    <lineage>
        <taxon>Eukaryota</taxon>
        <taxon>Metazoa</taxon>
        <taxon>Ecdysozoa</taxon>
        <taxon>Arthropoda</taxon>
        <taxon>Hexapoda</taxon>
        <taxon>Insecta</taxon>
        <taxon>Pterygota</taxon>
        <taxon>Neoptera</taxon>
        <taxon>Endopterygota</taxon>
        <taxon>Coleoptera</taxon>
        <taxon>Polyphaga</taxon>
        <taxon>Cucujiformia</taxon>
        <taxon>Curculionidae</taxon>
        <taxon>Ceutorhynchinae</taxon>
        <taxon>Ceutorhynchus</taxon>
    </lineage>
</organism>
<dbReference type="AlphaFoldDB" id="A0A9N9MEK4"/>
<dbReference type="OrthoDB" id="6630571at2759"/>
<dbReference type="InterPro" id="IPR012464">
    <property type="entry name" value="DUF1676"/>
</dbReference>
<dbReference type="PANTHER" id="PTHR21879:SF3">
    <property type="entry name" value="FI03378P"/>
    <property type="match status" value="1"/>
</dbReference>
<keyword evidence="2" id="KW-0732">Signal</keyword>
<evidence type="ECO:0000313" key="4">
    <source>
        <dbReference type="Proteomes" id="UP001152799"/>
    </source>
</evidence>
<keyword evidence="1" id="KW-0472">Membrane</keyword>
<name>A0A9N9MEK4_9CUCU</name>
<feature type="chain" id="PRO_5040116432" evidence="2">
    <location>
        <begin position="20"/>
        <end position="285"/>
    </location>
</feature>
<keyword evidence="1" id="KW-0812">Transmembrane</keyword>
<evidence type="ECO:0000256" key="1">
    <source>
        <dbReference type="SAM" id="Phobius"/>
    </source>
</evidence>
<dbReference type="Proteomes" id="UP001152799">
    <property type="component" value="Chromosome 1"/>
</dbReference>